<gene>
    <name evidence="1" type="ORF">LEP1GSC062_2520</name>
</gene>
<evidence type="ECO:0000313" key="1">
    <source>
        <dbReference type="EMBL" id="EQA63511.1"/>
    </source>
</evidence>
<dbReference type="EMBL" id="AHMT02000017">
    <property type="protein sequence ID" value="EQA63511.1"/>
    <property type="molecule type" value="Genomic_DNA"/>
</dbReference>
<protein>
    <submittedName>
        <fullName evidence="1">Uncharacterized protein</fullName>
    </submittedName>
</protein>
<dbReference type="AlphaFoldDB" id="V6I142"/>
<dbReference type="Proteomes" id="UP000018747">
    <property type="component" value="Unassembled WGS sequence"/>
</dbReference>
<comment type="caution">
    <text evidence="1">The sequence shown here is derived from an EMBL/GenBank/DDBJ whole genome shotgun (WGS) entry which is preliminary data.</text>
</comment>
<organism evidence="1 2">
    <name type="scientific">Leptospira alexanderi serovar Manhao 3 str. L 60</name>
    <dbReference type="NCBI Taxonomy" id="1049759"/>
    <lineage>
        <taxon>Bacteria</taxon>
        <taxon>Pseudomonadati</taxon>
        <taxon>Spirochaetota</taxon>
        <taxon>Spirochaetia</taxon>
        <taxon>Leptospirales</taxon>
        <taxon>Leptospiraceae</taxon>
        <taxon>Leptospira</taxon>
    </lineage>
</organism>
<evidence type="ECO:0000313" key="2">
    <source>
        <dbReference type="Proteomes" id="UP000018747"/>
    </source>
</evidence>
<accession>V6I142</accession>
<name>V6I142_9LEPT</name>
<reference evidence="1" key="1">
    <citation type="submission" date="2013-05" db="EMBL/GenBank/DDBJ databases">
        <authorList>
            <person name="Harkins D.M."/>
            <person name="Durkin A.S."/>
            <person name="Brinkac L.M."/>
            <person name="Haft D.H."/>
            <person name="Selengut J.D."/>
            <person name="Sanka R."/>
            <person name="DePew J."/>
            <person name="Purushe J."/>
            <person name="Hartskeerl R.A."/>
            <person name="Ahmed A."/>
            <person name="van der Linden H."/>
            <person name="Goris M.G.A."/>
            <person name="Vinetz J.M."/>
            <person name="Sutton G.G."/>
            <person name="Nierman W.C."/>
            <person name="Fouts D.E."/>
        </authorList>
    </citation>
    <scope>NUCLEOTIDE SEQUENCE [LARGE SCALE GENOMIC DNA]</scope>
    <source>
        <strain evidence="1">L 60</strain>
    </source>
</reference>
<proteinExistence type="predicted"/>
<keyword evidence="2" id="KW-1185">Reference proteome</keyword>
<sequence>MCDFFEPISESTFCNGIRINELDLNRYTSNSRILKVVDIARANGGGYVEVV</sequence>